<evidence type="ECO:0000313" key="1">
    <source>
        <dbReference type="EMBL" id="KIX12496.1"/>
    </source>
</evidence>
<name>A0A0D2JA06_9BACT</name>
<dbReference type="InParanoid" id="A0A0D2JA06"/>
<organism evidence="1 2">
    <name type="scientific">Dethiosulfatarculus sandiegensis</name>
    <dbReference type="NCBI Taxonomy" id="1429043"/>
    <lineage>
        <taxon>Bacteria</taxon>
        <taxon>Pseudomonadati</taxon>
        <taxon>Thermodesulfobacteriota</taxon>
        <taxon>Desulfarculia</taxon>
        <taxon>Desulfarculales</taxon>
        <taxon>Desulfarculaceae</taxon>
        <taxon>Dethiosulfatarculus</taxon>
    </lineage>
</organism>
<sequence>MAHLSSKLFYMGFIKNQTELAGKMNLSLY</sequence>
<proteinExistence type="predicted"/>
<protein>
    <submittedName>
        <fullName evidence="1">Uncharacterized protein</fullName>
    </submittedName>
</protein>
<evidence type="ECO:0000313" key="2">
    <source>
        <dbReference type="Proteomes" id="UP000032233"/>
    </source>
</evidence>
<reference evidence="1 2" key="1">
    <citation type="submission" date="2013-11" db="EMBL/GenBank/DDBJ databases">
        <title>Metagenomic analysis of a methanogenic consortium involved in long chain n-alkane degradation.</title>
        <authorList>
            <person name="Davidova I.A."/>
            <person name="Callaghan A.V."/>
            <person name="Wawrik B."/>
            <person name="Pruitt S."/>
            <person name="Marks C."/>
            <person name="Duncan K.E."/>
            <person name="Suflita J.M."/>
        </authorList>
    </citation>
    <scope>NUCLEOTIDE SEQUENCE [LARGE SCALE GENOMIC DNA]</scope>
    <source>
        <strain evidence="1 2">SPR</strain>
    </source>
</reference>
<dbReference type="AlphaFoldDB" id="A0A0D2JA06"/>
<accession>A0A0D2JA06</accession>
<comment type="caution">
    <text evidence="1">The sequence shown here is derived from an EMBL/GenBank/DDBJ whole genome shotgun (WGS) entry which is preliminary data.</text>
</comment>
<keyword evidence="2" id="KW-1185">Reference proteome</keyword>
<dbReference type="EMBL" id="AZAC01000030">
    <property type="protein sequence ID" value="KIX12496.1"/>
    <property type="molecule type" value="Genomic_DNA"/>
</dbReference>
<dbReference type="Proteomes" id="UP000032233">
    <property type="component" value="Unassembled WGS sequence"/>
</dbReference>
<gene>
    <name evidence="1" type="ORF">X474_18730</name>
</gene>